<organism evidence="1 2">
    <name type="scientific">Caenorhabditis japonica</name>
    <dbReference type="NCBI Taxonomy" id="281687"/>
    <lineage>
        <taxon>Eukaryota</taxon>
        <taxon>Metazoa</taxon>
        <taxon>Ecdysozoa</taxon>
        <taxon>Nematoda</taxon>
        <taxon>Chromadorea</taxon>
        <taxon>Rhabditida</taxon>
        <taxon>Rhabditina</taxon>
        <taxon>Rhabditomorpha</taxon>
        <taxon>Rhabditoidea</taxon>
        <taxon>Rhabditidae</taxon>
        <taxon>Peloderinae</taxon>
        <taxon>Caenorhabditis</taxon>
    </lineage>
</organism>
<dbReference type="GO" id="GO:0005739">
    <property type="term" value="C:mitochondrion"/>
    <property type="evidence" value="ECO:0007669"/>
    <property type="project" value="TreeGrafter"/>
</dbReference>
<evidence type="ECO:0000313" key="2">
    <source>
        <dbReference type="Proteomes" id="UP000005237"/>
    </source>
</evidence>
<dbReference type="PANTHER" id="PTHR11695:SF294">
    <property type="entry name" value="RETICULON-4-INTERACTING PROTEIN 1, MITOCHONDRIAL"/>
    <property type="match status" value="1"/>
</dbReference>
<dbReference type="InterPro" id="IPR050700">
    <property type="entry name" value="YIM1/Zinc_Alcohol_DH_Fams"/>
</dbReference>
<dbReference type="EnsemblMetazoa" id="CJA38153a.1">
    <property type="protein sequence ID" value="CJA38153a.1"/>
    <property type="gene ID" value="WBGene00214000"/>
</dbReference>
<dbReference type="Gene3D" id="3.40.50.720">
    <property type="entry name" value="NAD(P)-binding Rossmann-like Domain"/>
    <property type="match status" value="1"/>
</dbReference>
<dbReference type="Proteomes" id="UP000005237">
    <property type="component" value="Unassembled WGS sequence"/>
</dbReference>
<accession>A0A8R1IMU2</accession>
<name>A0A8R1IMU2_CAEJA</name>
<sequence length="93" mass="10652">VMGVWRNCVHVSIVSPLMRDMDQNGVPLGLATTAFKHFERSFQSHLRGRWFSYAFFMPSSDLMTQLSQFAEEGKVCIPMRPQKFIMHSSAAQI</sequence>
<dbReference type="PANTHER" id="PTHR11695">
    <property type="entry name" value="ALCOHOL DEHYDROGENASE RELATED"/>
    <property type="match status" value="1"/>
</dbReference>
<proteinExistence type="predicted"/>
<keyword evidence="2" id="KW-1185">Reference proteome</keyword>
<reference evidence="2" key="1">
    <citation type="submission" date="2010-08" db="EMBL/GenBank/DDBJ databases">
        <authorList>
            <consortium name="Caenorhabditis japonica Sequencing Consortium"/>
            <person name="Wilson R.K."/>
        </authorList>
    </citation>
    <scope>NUCLEOTIDE SEQUENCE [LARGE SCALE GENOMIC DNA]</scope>
    <source>
        <strain evidence="2">DF5081</strain>
    </source>
</reference>
<dbReference type="AlphaFoldDB" id="A0A8R1IMU2"/>
<protein>
    <submittedName>
        <fullName evidence="1">Uncharacterized protein</fullName>
    </submittedName>
</protein>
<evidence type="ECO:0000313" key="1">
    <source>
        <dbReference type="EnsemblMetazoa" id="CJA38153a.1"/>
    </source>
</evidence>
<reference evidence="1" key="2">
    <citation type="submission" date="2022-06" db="UniProtKB">
        <authorList>
            <consortium name="EnsemblMetazoa"/>
        </authorList>
    </citation>
    <scope>IDENTIFICATION</scope>
    <source>
        <strain evidence="1">DF5081</strain>
    </source>
</reference>